<comment type="caution">
    <text evidence="1">The sequence shown here is derived from an EMBL/GenBank/DDBJ whole genome shotgun (WGS) entry which is preliminary data.</text>
</comment>
<dbReference type="AlphaFoldDB" id="A0A0W0HFU2"/>
<evidence type="ECO:0000313" key="2">
    <source>
        <dbReference type="Proteomes" id="UP000054197"/>
    </source>
</evidence>
<proteinExistence type="predicted"/>
<dbReference type="Proteomes" id="UP000054197">
    <property type="component" value="Unassembled WGS sequence"/>
</dbReference>
<dbReference type="EMBL" id="LKEF01000043">
    <property type="protein sequence ID" value="KTB59729.1"/>
    <property type="molecule type" value="Genomic_DNA"/>
</dbReference>
<evidence type="ECO:0000313" key="1">
    <source>
        <dbReference type="EMBL" id="KTB59729.1"/>
    </source>
</evidence>
<reference evidence="1 2" key="1">
    <citation type="submission" date="2015-09" db="EMBL/GenBank/DDBJ databases">
        <title>Genome sequence of ICMP 11288.</title>
        <authorList>
            <person name="Visnovsky S."/>
            <person name="Lu A."/>
            <person name="Panda P."/>
            <person name="Pitman A."/>
        </authorList>
    </citation>
    <scope>NUCLEOTIDE SEQUENCE [LARGE SCALE GENOMIC DNA]</scope>
    <source>
        <strain evidence="1 2">ICMP 11288</strain>
    </source>
</reference>
<gene>
    <name evidence="1" type="ORF">AO063_12410</name>
</gene>
<name>A0A0W0HFU2_PSEFL</name>
<sequence>MKSVFIRETGIHPWEQLQPIHDKSYITVTLLNQEYIDVWKTWCEFASILTLRWPKIVQWHTKLLPFHSKSQEYISQKTFYKNSKPGDILRKNESTKIYSQIINLDFDSLRTPPNSMISHRTSIIIMQNNNDNNLDPLWHKLSNLAEISKTDDFKIILTNEESITFSFYEAETYGVAQLICHSKHLPYLNESINKINLEEIHKKDIYAYIHR</sequence>
<dbReference type="RefSeq" id="WP_058421828.1">
    <property type="nucleotide sequence ID" value="NZ_LKEF01000043.1"/>
</dbReference>
<protein>
    <submittedName>
        <fullName evidence="1">Uncharacterized protein</fullName>
    </submittedName>
</protein>
<organism evidence="1 2">
    <name type="scientific">Pseudomonas fluorescens ICMP 11288</name>
    <dbReference type="NCBI Taxonomy" id="1198309"/>
    <lineage>
        <taxon>Bacteria</taxon>
        <taxon>Pseudomonadati</taxon>
        <taxon>Pseudomonadota</taxon>
        <taxon>Gammaproteobacteria</taxon>
        <taxon>Pseudomonadales</taxon>
        <taxon>Pseudomonadaceae</taxon>
        <taxon>Pseudomonas</taxon>
    </lineage>
</organism>
<accession>A0A0W0HFU2</accession>